<accession>A0A1B9F5B1</accession>
<sequence>MPERRKHPRYPIKLRVFFVEEGIFGVTENVSLDGLFVKADANVSEGVVKDLLVEIPVLGVIALKGYIQHTQKDRKGLGVELVKVRFSTDQEIYCHLYNKFIECLQELAELHEQYLEFAHQGKVKLCTFPKEAPSELSI</sequence>
<comment type="caution">
    <text evidence="2">The sequence shown here is derived from an EMBL/GenBank/DDBJ whole genome shotgun (WGS) entry which is preliminary data.</text>
</comment>
<evidence type="ECO:0000313" key="2">
    <source>
        <dbReference type="EMBL" id="OCC15138.1"/>
    </source>
</evidence>
<evidence type="ECO:0000313" key="3">
    <source>
        <dbReference type="Proteomes" id="UP000093080"/>
    </source>
</evidence>
<feature type="domain" description="PilZ" evidence="1">
    <location>
        <begin position="3"/>
        <end position="92"/>
    </location>
</feature>
<dbReference type="EMBL" id="MAGO01000007">
    <property type="protein sequence ID" value="OCC15138.1"/>
    <property type="molecule type" value="Genomic_DNA"/>
</dbReference>
<dbReference type="SUPFAM" id="SSF141371">
    <property type="entry name" value="PilZ domain-like"/>
    <property type="match status" value="1"/>
</dbReference>
<reference evidence="2 3" key="1">
    <citation type="submission" date="2016-06" db="EMBL/GenBank/DDBJ databases">
        <title>Respiratory ammonification of nitrate coupled to the oxidation of elemental sulfur in deep-sea autotrophic thermophilic bacteria.</title>
        <authorList>
            <person name="Slobodkina G.B."/>
            <person name="Mardanov A.V."/>
            <person name="Ravin N.V."/>
            <person name="Frolova A.A."/>
            <person name="Viryasiv M.B."/>
            <person name="Chernyh N.A."/>
            <person name="Bonch-Osmolovskaya E.A."/>
            <person name="Slobodkin A.I."/>
        </authorList>
    </citation>
    <scope>NUCLEOTIDE SEQUENCE [LARGE SCALE GENOMIC DNA]</scope>
    <source>
        <strain evidence="2 3">S69</strain>
    </source>
</reference>
<dbReference type="InterPro" id="IPR009875">
    <property type="entry name" value="PilZ_domain"/>
</dbReference>
<proteinExistence type="predicted"/>
<keyword evidence="3" id="KW-1185">Reference proteome</keyword>
<dbReference type="AlphaFoldDB" id="A0A1B9F5B1"/>
<dbReference type="Proteomes" id="UP000093080">
    <property type="component" value="Unassembled WGS sequence"/>
</dbReference>
<dbReference type="RefSeq" id="WP_067618721.1">
    <property type="nucleotide sequence ID" value="NZ_MAGO01000007.1"/>
</dbReference>
<gene>
    <name evidence="2" type="ORF">DBT_1624</name>
</gene>
<dbReference type="STRING" id="1156395.DBT_1624"/>
<dbReference type="GO" id="GO:0035438">
    <property type="term" value="F:cyclic-di-GMP binding"/>
    <property type="evidence" value="ECO:0007669"/>
    <property type="project" value="InterPro"/>
</dbReference>
<dbReference type="Pfam" id="PF07238">
    <property type="entry name" value="PilZ"/>
    <property type="match status" value="1"/>
</dbReference>
<protein>
    <recommendedName>
        <fullName evidence="1">PilZ domain-containing protein</fullName>
    </recommendedName>
</protein>
<name>A0A1B9F5B1_9BACT</name>
<organism evidence="2 3">
    <name type="scientific">Dissulfuribacter thermophilus</name>
    <dbReference type="NCBI Taxonomy" id="1156395"/>
    <lineage>
        <taxon>Bacteria</taxon>
        <taxon>Pseudomonadati</taxon>
        <taxon>Thermodesulfobacteriota</taxon>
        <taxon>Dissulfuribacteria</taxon>
        <taxon>Dissulfuribacterales</taxon>
        <taxon>Dissulfuribacteraceae</taxon>
        <taxon>Dissulfuribacter</taxon>
    </lineage>
</organism>
<evidence type="ECO:0000259" key="1">
    <source>
        <dbReference type="Pfam" id="PF07238"/>
    </source>
</evidence>
<dbReference type="Gene3D" id="2.40.10.220">
    <property type="entry name" value="predicted glycosyltransferase like domains"/>
    <property type="match status" value="1"/>
</dbReference>